<dbReference type="GO" id="GO:0071044">
    <property type="term" value="P:histone mRNA catabolic process"/>
    <property type="evidence" value="ECO:0007669"/>
    <property type="project" value="TreeGrafter"/>
</dbReference>
<dbReference type="GO" id="GO:0071036">
    <property type="term" value="P:nuclear polyadenylation-dependent snoRNA catabolic process"/>
    <property type="evidence" value="ECO:0007669"/>
    <property type="project" value="TreeGrafter"/>
</dbReference>
<dbReference type="GO" id="GO:0000176">
    <property type="term" value="C:nuclear exosome (RNase complex)"/>
    <property type="evidence" value="ECO:0007669"/>
    <property type="project" value="TreeGrafter"/>
</dbReference>
<dbReference type="GO" id="GO:0000467">
    <property type="term" value="P:exonucleolytic trimming to generate mature 3'-end of 5.8S rRNA from tricistronic rRNA transcript (SSU-rRNA, 5.8S rRNA, LSU-rRNA)"/>
    <property type="evidence" value="ECO:0007669"/>
    <property type="project" value="InterPro"/>
</dbReference>
<evidence type="ECO:0000259" key="1">
    <source>
        <dbReference type="Pfam" id="PF01612"/>
    </source>
</evidence>
<reference evidence="2" key="1">
    <citation type="submission" date="2021-02" db="EMBL/GenBank/DDBJ databases">
        <authorList>
            <person name="Nowell W R."/>
        </authorList>
    </citation>
    <scope>NUCLEOTIDE SEQUENCE</scope>
</reference>
<accession>A0A8S2WPT6</accession>
<dbReference type="InterPro" id="IPR036397">
    <property type="entry name" value="RNaseH_sf"/>
</dbReference>
<gene>
    <name evidence="2" type="ORF">SRO942_LOCUS42432</name>
</gene>
<dbReference type="InterPro" id="IPR002562">
    <property type="entry name" value="3'-5'_exonuclease_dom"/>
</dbReference>
<dbReference type="InterPro" id="IPR044876">
    <property type="entry name" value="HRDC_dom_sf"/>
</dbReference>
<dbReference type="InterPro" id="IPR010997">
    <property type="entry name" value="HRDC-like_sf"/>
</dbReference>
<dbReference type="GO" id="GO:0071035">
    <property type="term" value="P:nuclear polyadenylation-dependent rRNA catabolic process"/>
    <property type="evidence" value="ECO:0007669"/>
    <property type="project" value="TreeGrafter"/>
</dbReference>
<evidence type="ECO:0000313" key="2">
    <source>
        <dbReference type="EMBL" id="CAF4454835.1"/>
    </source>
</evidence>
<dbReference type="GO" id="GO:0000166">
    <property type="term" value="F:nucleotide binding"/>
    <property type="evidence" value="ECO:0007669"/>
    <property type="project" value="InterPro"/>
</dbReference>
<dbReference type="PANTHER" id="PTHR12124">
    <property type="entry name" value="POLYMYOSITIS/SCLERODERMA AUTOANTIGEN-RELATED"/>
    <property type="match status" value="1"/>
</dbReference>
<dbReference type="PANTHER" id="PTHR12124:SF47">
    <property type="entry name" value="EXOSOME COMPONENT 10"/>
    <property type="match status" value="1"/>
</dbReference>
<dbReference type="SUPFAM" id="SSF53098">
    <property type="entry name" value="Ribonuclease H-like"/>
    <property type="match status" value="1"/>
</dbReference>
<feature type="domain" description="3'-5' exonuclease" evidence="1">
    <location>
        <begin position="2"/>
        <end position="102"/>
    </location>
</feature>
<dbReference type="OrthoDB" id="26838at2759"/>
<dbReference type="GO" id="GO:0071040">
    <property type="term" value="P:nuclear polyadenylation-dependent antisense transcript catabolic process"/>
    <property type="evidence" value="ECO:0007669"/>
    <property type="project" value="TreeGrafter"/>
</dbReference>
<sequence length="373" mass="43930">MDPVILKIVHGCSQDVKYLKNDYGLQFRNVFDTEICMSVLNYTKTCYSFCVSHFFHIGIEKENDTMKRYDWGLRPLSNAAIHYAQQDSHFLLKLYHKLKQKIDLNEENEVLNMSETRNLNNMVFVPRKLKMFIHERIYRLENESRKRRGKHRLTFTNAQMERLKLLVEWRFRFGFDNDVNEYSIVPNEVLFTVIKEECSSTQAIEKVFKKQRLRINSLVKNAIQNMVDITLPQRDSFSTTTDCSPVQFMKEQAILTKTSTIRKMFKKLGGDGGGSVSIKMMYEKINEKRIFSGMAFVSYINRKSVETLMTYYATNPIYIDKRPITIKRMLQDVSLEEKLIITKKVQVDLNKPTTTTILIDIFERFGKLKSVNY</sequence>
<dbReference type="GO" id="GO:0000175">
    <property type="term" value="F:3'-5'-RNA exonuclease activity"/>
    <property type="evidence" value="ECO:0007669"/>
    <property type="project" value="InterPro"/>
</dbReference>
<dbReference type="Gene3D" id="3.30.420.10">
    <property type="entry name" value="Ribonuclease H-like superfamily/Ribonuclease H"/>
    <property type="match status" value="1"/>
</dbReference>
<organism evidence="2 3">
    <name type="scientific">Didymodactylos carnosus</name>
    <dbReference type="NCBI Taxonomy" id="1234261"/>
    <lineage>
        <taxon>Eukaryota</taxon>
        <taxon>Metazoa</taxon>
        <taxon>Spiralia</taxon>
        <taxon>Gnathifera</taxon>
        <taxon>Rotifera</taxon>
        <taxon>Eurotatoria</taxon>
        <taxon>Bdelloidea</taxon>
        <taxon>Philodinida</taxon>
        <taxon>Philodinidae</taxon>
        <taxon>Didymodactylos</taxon>
    </lineage>
</organism>
<comment type="caution">
    <text evidence="2">The sequence shown here is derived from an EMBL/GenBank/DDBJ whole genome shotgun (WGS) entry which is preliminary data.</text>
</comment>
<dbReference type="Gene3D" id="1.10.150.80">
    <property type="entry name" value="HRDC domain"/>
    <property type="match status" value="1"/>
</dbReference>
<dbReference type="Pfam" id="PF01612">
    <property type="entry name" value="DNA_pol_A_exo1"/>
    <property type="match status" value="1"/>
</dbReference>
<name>A0A8S2WPT6_9BILA</name>
<protein>
    <recommendedName>
        <fullName evidence="1">3'-5' exonuclease domain-containing protein</fullName>
    </recommendedName>
</protein>
<dbReference type="InterPro" id="IPR035979">
    <property type="entry name" value="RBD_domain_sf"/>
</dbReference>
<dbReference type="InterPro" id="IPR045092">
    <property type="entry name" value="Rrp6-like"/>
</dbReference>
<proteinExistence type="predicted"/>
<dbReference type="InterPro" id="IPR012337">
    <property type="entry name" value="RNaseH-like_sf"/>
</dbReference>
<dbReference type="CDD" id="cd00590">
    <property type="entry name" value="RRM_SF"/>
    <property type="match status" value="1"/>
</dbReference>
<dbReference type="GO" id="GO:0005730">
    <property type="term" value="C:nucleolus"/>
    <property type="evidence" value="ECO:0007669"/>
    <property type="project" value="TreeGrafter"/>
</dbReference>
<dbReference type="SUPFAM" id="SSF47819">
    <property type="entry name" value="HRDC-like"/>
    <property type="match status" value="1"/>
</dbReference>
<dbReference type="InterPro" id="IPR012677">
    <property type="entry name" value="Nucleotide-bd_a/b_plait_sf"/>
</dbReference>
<dbReference type="GO" id="GO:0003727">
    <property type="term" value="F:single-stranded RNA binding"/>
    <property type="evidence" value="ECO:0007669"/>
    <property type="project" value="TreeGrafter"/>
</dbReference>
<dbReference type="Gene3D" id="3.30.70.330">
    <property type="match status" value="1"/>
</dbReference>
<dbReference type="GO" id="GO:0071037">
    <property type="term" value="P:nuclear polyadenylation-dependent snRNA catabolic process"/>
    <property type="evidence" value="ECO:0007669"/>
    <property type="project" value="TreeGrafter"/>
</dbReference>
<dbReference type="GO" id="GO:0071051">
    <property type="term" value="P:poly(A)-dependent snoRNA 3'-end processing"/>
    <property type="evidence" value="ECO:0007669"/>
    <property type="project" value="TreeGrafter"/>
</dbReference>
<dbReference type="SUPFAM" id="SSF54928">
    <property type="entry name" value="RNA-binding domain, RBD"/>
    <property type="match status" value="1"/>
</dbReference>
<dbReference type="AlphaFoldDB" id="A0A8S2WPT6"/>
<evidence type="ECO:0000313" key="3">
    <source>
        <dbReference type="Proteomes" id="UP000681722"/>
    </source>
</evidence>
<dbReference type="EMBL" id="CAJOBC010098544">
    <property type="protein sequence ID" value="CAF4454835.1"/>
    <property type="molecule type" value="Genomic_DNA"/>
</dbReference>
<dbReference type="Proteomes" id="UP000681722">
    <property type="component" value="Unassembled WGS sequence"/>
</dbReference>
<dbReference type="GO" id="GO:0071039">
    <property type="term" value="P:nuclear polyadenylation-dependent CUT catabolic process"/>
    <property type="evidence" value="ECO:0007669"/>
    <property type="project" value="TreeGrafter"/>
</dbReference>
<dbReference type="GO" id="GO:0071038">
    <property type="term" value="P:TRAMP-dependent tRNA surveillance pathway"/>
    <property type="evidence" value="ECO:0007669"/>
    <property type="project" value="TreeGrafter"/>
</dbReference>